<organism evidence="5 6">
    <name type="scientific">Agromyces humatus</name>
    <dbReference type="NCBI Taxonomy" id="279573"/>
    <lineage>
        <taxon>Bacteria</taxon>
        <taxon>Bacillati</taxon>
        <taxon>Actinomycetota</taxon>
        <taxon>Actinomycetes</taxon>
        <taxon>Micrococcales</taxon>
        <taxon>Microbacteriaceae</taxon>
        <taxon>Agromyces</taxon>
    </lineage>
</organism>
<comment type="caution">
    <text evidence="5">The sequence shown here is derived from an EMBL/GenBank/DDBJ whole genome shotgun (WGS) entry which is preliminary data.</text>
</comment>
<dbReference type="PANTHER" id="PTHR12526">
    <property type="entry name" value="GLYCOSYLTRANSFERASE"/>
    <property type="match status" value="1"/>
</dbReference>
<evidence type="ECO:0000313" key="6">
    <source>
        <dbReference type="Proteomes" id="UP001500506"/>
    </source>
</evidence>
<dbReference type="SUPFAM" id="SSF53756">
    <property type="entry name" value="UDP-Glycosyltransferase/glycogen phosphorylase"/>
    <property type="match status" value="1"/>
</dbReference>
<feature type="compositionally biased region" description="Polar residues" evidence="3">
    <location>
        <begin position="106"/>
        <end position="120"/>
    </location>
</feature>
<dbReference type="EMBL" id="BAAANH010000001">
    <property type="protein sequence ID" value="GAA1749520.1"/>
    <property type="molecule type" value="Genomic_DNA"/>
</dbReference>
<evidence type="ECO:0000256" key="3">
    <source>
        <dbReference type="SAM" id="MobiDB-lite"/>
    </source>
</evidence>
<dbReference type="Proteomes" id="UP001500506">
    <property type="component" value="Unassembled WGS sequence"/>
</dbReference>
<dbReference type="PANTHER" id="PTHR12526:SF510">
    <property type="entry name" value="D-INOSITOL 3-PHOSPHATE GLYCOSYLTRANSFERASE"/>
    <property type="match status" value="1"/>
</dbReference>
<dbReference type="Gene3D" id="3.40.50.2000">
    <property type="entry name" value="Glycogen Phosphorylase B"/>
    <property type="match status" value="2"/>
</dbReference>
<dbReference type="Pfam" id="PF13439">
    <property type="entry name" value="Glyco_transf_4"/>
    <property type="match status" value="1"/>
</dbReference>
<accession>A0ABN2K737</accession>
<keyword evidence="1" id="KW-0328">Glycosyltransferase</keyword>
<evidence type="ECO:0000256" key="2">
    <source>
        <dbReference type="ARBA" id="ARBA00022679"/>
    </source>
</evidence>
<feature type="compositionally biased region" description="Low complexity" evidence="3">
    <location>
        <begin position="129"/>
        <end position="142"/>
    </location>
</feature>
<evidence type="ECO:0000259" key="4">
    <source>
        <dbReference type="Pfam" id="PF13439"/>
    </source>
</evidence>
<dbReference type="Pfam" id="PF13692">
    <property type="entry name" value="Glyco_trans_1_4"/>
    <property type="match status" value="1"/>
</dbReference>
<evidence type="ECO:0000313" key="5">
    <source>
        <dbReference type="EMBL" id="GAA1749520.1"/>
    </source>
</evidence>
<feature type="domain" description="Glycosyltransferase subfamily 4-like N-terminal" evidence="4">
    <location>
        <begin position="153"/>
        <end position="256"/>
    </location>
</feature>
<gene>
    <name evidence="5" type="ORF">GCM10009747_03470</name>
</gene>
<keyword evidence="2" id="KW-0808">Transferase</keyword>
<protein>
    <recommendedName>
        <fullName evidence="4">Glycosyltransferase subfamily 4-like N-terminal domain-containing protein</fullName>
    </recommendedName>
</protein>
<evidence type="ECO:0000256" key="1">
    <source>
        <dbReference type="ARBA" id="ARBA00022676"/>
    </source>
</evidence>
<name>A0ABN2K737_9MICO</name>
<feature type="region of interest" description="Disordered" evidence="3">
    <location>
        <begin position="95"/>
        <end position="143"/>
    </location>
</feature>
<reference evidence="5 6" key="1">
    <citation type="journal article" date="2019" name="Int. J. Syst. Evol. Microbiol.">
        <title>The Global Catalogue of Microorganisms (GCM) 10K type strain sequencing project: providing services to taxonomists for standard genome sequencing and annotation.</title>
        <authorList>
            <consortium name="The Broad Institute Genomics Platform"/>
            <consortium name="The Broad Institute Genome Sequencing Center for Infectious Disease"/>
            <person name="Wu L."/>
            <person name="Ma J."/>
        </authorList>
    </citation>
    <scope>NUCLEOTIDE SEQUENCE [LARGE SCALE GENOMIC DNA]</scope>
    <source>
        <strain evidence="5 6">JCM 14319</strain>
    </source>
</reference>
<dbReference type="InterPro" id="IPR028098">
    <property type="entry name" value="Glyco_trans_4-like_N"/>
</dbReference>
<dbReference type="RefSeq" id="WP_232496794.1">
    <property type="nucleotide sequence ID" value="NZ_BAAANH010000001.1"/>
</dbReference>
<sequence length="485" mass="52800">MTTPPTYEASGVTAPRIAFVVYNDVHRDTRVRRIAKAAVDAGAEVRIFAFGGARVSQYAVGVERDDAGYEIERVPIASIGHVLVDAGQAVRRMLRRGRRASPQRPAGSSVQAAPAQQSPTAEGVPAIDPGPRAGEPAGPRGAKGWVITQWRRADRTVRQFSFWRNARRAVKRWNPVLVHTHDANTLRVATHVARRLRIPFVYDSHELWTHRNVSADRPVAKRLEGPMERRGARRAAAVITVSPSIAEWLQRNYSLRELPTLVRNIPPFDGRGPDPSSGRLHELAGLPADARVVVYCGGITFNRGIERVIEAVPHLAQGTHFVLLGEGTEVYVGGLRRLIERVGVADRVHFAGAVDSAAVSAALADADVSVALTQPTVLSYEYSLPNKLFESVHAGLPVITSNTKDAAAIVREYGLGQVVDPNASPVELAAAIESIVPDAARYREAARAAARELTWQHEAARLIDLHNRVLAESRAGRRAGRTPRS</sequence>
<proteinExistence type="predicted"/>
<keyword evidence="6" id="KW-1185">Reference proteome</keyword>